<organism evidence="1">
    <name type="scientific">Arundo donax</name>
    <name type="common">Giant reed</name>
    <name type="synonym">Donax arundinaceus</name>
    <dbReference type="NCBI Taxonomy" id="35708"/>
    <lineage>
        <taxon>Eukaryota</taxon>
        <taxon>Viridiplantae</taxon>
        <taxon>Streptophyta</taxon>
        <taxon>Embryophyta</taxon>
        <taxon>Tracheophyta</taxon>
        <taxon>Spermatophyta</taxon>
        <taxon>Magnoliopsida</taxon>
        <taxon>Liliopsida</taxon>
        <taxon>Poales</taxon>
        <taxon>Poaceae</taxon>
        <taxon>PACMAD clade</taxon>
        <taxon>Arundinoideae</taxon>
        <taxon>Arundineae</taxon>
        <taxon>Arundo</taxon>
    </lineage>
</organism>
<protein>
    <submittedName>
        <fullName evidence="1">Uncharacterized protein</fullName>
    </submittedName>
</protein>
<dbReference type="AlphaFoldDB" id="A0A0A9DE18"/>
<accession>A0A0A9DE18</accession>
<dbReference type="EMBL" id="GBRH01215903">
    <property type="protein sequence ID" value="JAD81992.1"/>
    <property type="molecule type" value="Transcribed_RNA"/>
</dbReference>
<evidence type="ECO:0000313" key="1">
    <source>
        <dbReference type="EMBL" id="JAD81992.1"/>
    </source>
</evidence>
<name>A0A0A9DE18_ARUDO</name>
<sequence length="66" mass="7170">MPRSAATEPPKECPTISILYPWHSQPSPRREDKNPPVIASVLSRCVGCPSSFVYSSRADSTIPACP</sequence>
<proteinExistence type="predicted"/>
<reference evidence="1" key="2">
    <citation type="journal article" date="2015" name="Data Brief">
        <title>Shoot transcriptome of the giant reed, Arundo donax.</title>
        <authorList>
            <person name="Barrero R.A."/>
            <person name="Guerrero F.D."/>
            <person name="Moolhuijzen P."/>
            <person name="Goolsby J.A."/>
            <person name="Tidwell J."/>
            <person name="Bellgard S.E."/>
            <person name="Bellgard M.I."/>
        </authorList>
    </citation>
    <scope>NUCLEOTIDE SEQUENCE</scope>
    <source>
        <tissue evidence="1">Shoot tissue taken approximately 20 cm above the soil surface</tissue>
    </source>
</reference>
<reference evidence="1" key="1">
    <citation type="submission" date="2014-09" db="EMBL/GenBank/DDBJ databases">
        <authorList>
            <person name="Magalhaes I.L.F."/>
            <person name="Oliveira U."/>
            <person name="Santos F.R."/>
            <person name="Vidigal T.H.D.A."/>
            <person name="Brescovit A.D."/>
            <person name="Santos A.J."/>
        </authorList>
    </citation>
    <scope>NUCLEOTIDE SEQUENCE</scope>
    <source>
        <tissue evidence="1">Shoot tissue taken approximately 20 cm above the soil surface</tissue>
    </source>
</reference>